<dbReference type="GeneID" id="85329369"/>
<comment type="caution">
    <text evidence="5">The sequence shown here is derived from an EMBL/GenBank/DDBJ whole genome shotgun (WGS) entry which is preliminary data.</text>
</comment>
<evidence type="ECO:0000256" key="3">
    <source>
        <dbReference type="ARBA" id="ARBA00022737"/>
    </source>
</evidence>
<dbReference type="Gene3D" id="2.130.10.10">
    <property type="entry name" value="YVTN repeat-like/Quinoprotein amine dehydrogenase"/>
    <property type="match status" value="1"/>
</dbReference>
<evidence type="ECO:0000256" key="4">
    <source>
        <dbReference type="ARBA" id="ARBA00023242"/>
    </source>
</evidence>
<dbReference type="SUPFAM" id="SSF50978">
    <property type="entry name" value="WD40 repeat-like"/>
    <property type="match status" value="1"/>
</dbReference>
<sequence length="175" mass="18973">MAALVLPLAQLKLVPGPSPITAEQRYWRSFKSQKSHTFPALGPGAATASHSLVAPAKANDLFAVTSDPRVELFSVRKREPLKTIGRFDSDTYSGDIRPDGRVLVAGEDSGKIQIFGVGGGTRAVVLKTWHVHKQLVWVTHRSPTDLTTLISASNDEFIGTSPWSLVCDARDERPG</sequence>
<gene>
    <name evidence="5" type="ORF">B0T26DRAFT_756444</name>
</gene>
<dbReference type="PANTHER" id="PTHR19924:SF26">
    <property type="entry name" value="U3 SMALL NUCLEOLAR RNA-ASSOCIATED PROTEIN 15 HOMOLOG"/>
    <property type="match status" value="1"/>
</dbReference>
<evidence type="ECO:0000313" key="5">
    <source>
        <dbReference type="EMBL" id="KAK0707049.1"/>
    </source>
</evidence>
<proteinExistence type="predicted"/>
<dbReference type="AlphaFoldDB" id="A0AA40A0Z7"/>
<dbReference type="GO" id="GO:0005730">
    <property type="term" value="C:nucleolus"/>
    <property type="evidence" value="ECO:0007669"/>
    <property type="project" value="UniProtKB-SubCell"/>
</dbReference>
<dbReference type="InterPro" id="IPR036322">
    <property type="entry name" value="WD40_repeat_dom_sf"/>
</dbReference>
<name>A0AA40A0Z7_9PEZI</name>
<keyword evidence="3" id="KW-0677">Repeat</keyword>
<keyword evidence="6" id="KW-1185">Reference proteome</keyword>
<dbReference type="Proteomes" id="UP001172101">
    <property type="component" value="Unassembled WGS sequence"/>
</dbReference>
<dbReference type="EMBL" id="JAUIRO010000007">
    <property type="protein sequence ID" value="KAK0707049.1"/>
    <property type="molecule type" value="Genomic_DNA"/>
</dbReference>
<comment type="subcellular location">
    <subcellularLocation>
        <location evidence="1">Nucleus</location>
        <location evidence="1">Nucleolus</location>
    </subcellularLocation>
</comment>
<dbReference type="GO" id="GO:0045943">
    <property type="term" value="P:positive regulation of transcription by RNA polymerase I"/>
    <property type="evidence" value="ECO:0007669"/>
    <property type="project" value="TreeGrafter"/>
</dbReference>
<evidence type="ECO:0000256" key="2">
    <source>
        <dbReference type="ARBA" id="ARBA00022574"/>
    </source>
</evidence>
<dbReference type="PANTHER" id="PTHR19924">
    <property type="entry name" value="UTP15 U3 SMALL NUCLEOLAR RNA-ASSOCIATED PROTEIN 15 FAMILY MEMBER"/>
    <property type="match status" value="1"/>
</dbReference>
<organism evidence="5 6">
    <name type="scientific">Lasiosphaeria miniovina</name>
    <dbReference type="NCBI Taxonomy" id="1954250"/>
    <lineage>
        <taxon>Eukaryota</taxon>
        <taxon>Fungi</taxon>
        <taxon>Dikarya</taxon>
        <taxon>Ascomycota</taxon>
        <taxon>Pezizomycotina</taxon>
        <taxon>Sordariomycetes</taxon>
        <taxon>Sordariomycetidae</taxon>
        <taxon>Sordariales</taxon>
        <taxon>Lasiosphaeriaceae</taxon>
        <taxon>Lasiosphaeria</taxon>
    </lineage>
</organism>
<accession>A0AA40A0Z7</accession>
<evidence type="ECO:0000313" key="6">
    <source>
        <dbReference type="Proteomes" id="UP001172101"/>
    </source>
</evidence>
<dbReference type="RefSeq" id="XP_060292143.1">
    <property type="nucleotide sequence ID" value="XM_060446099.1"/>
</dbReference>
<dbReference type="GO" id="GO:0006364">
    <property type="term" value="P:rRNA processing"/>
    <property type="evidence" value="ECO:0007669"/>
    <property type="project" value="TreeGrafter"/>
</dbReference>
<protein>
    <submittedName>
        <fullName evidence="5">Uncharacterized protein</fullName>
    </submittedName>
</protein>
<keyword evidence="2" id="KW-0853">WD repeat</keyword>
<keyword evidence="4" id="KW-0539">Nucleus</keyword>
<dbReference type="InterPro" id="IPR015943">
    <property type="entry name" value="WD40/YVTN_repeat-like_dom_sf"/>
</dbReference>
<evidence type="ECO:0000256" key="1">
    <source>
        <dbReference type="ARBA" id="ARBA00004604"/>
    </source>
</evidence>
<reference evidence="5" key="1">
    <citation type="submission" date="2023-06" db="EMBL/GenBank/DDBJ databases">
        <title>Genome-scale phylogeny and comparative genomics of the fungal order Sordariales.</title>
        <authorList>
            <consortium name="Lawrence Berkeley National Laboratory"/>
            <person name="Hensen N."/>
            <person name="Bonometti L."/>
            <person name="Westerberg I."/>
            <person name="Brannstrom I.O."/>
            <person name="Guillou S."/>
            <person name="Cros-Aarteil S."/>
            <person name="Calhoun S."/>
            <person name="Haridas S."/>
            <person name="Kuo A."/>
            <person name="Mondo S."/>
            <person name="Pangilinan J."/>
            <person name="Riley R."/>
            <person name="LaButti K."/>
            <person name="Andreopoulos B."/>
            <person name="Lipzen A."/>
            <person name="Chen C."/>
            <person name="Yanf M."/>
            <person name="Daum C."/>
            <person name="Ng V."/>
            <person name="Clum A."/>
            <person name="Steindorff A."/>
            <person name="Ohm R."/>
            <person name="Martin F."/>
            <person name="Silar P."/>
            <person name="Natvig D."/>
            <person name="Lalanne C."/>
            <person name="Gautier V."/>
            <person name="Ament-velasquez S.L."/>
            <person name="Kruys A."/>
            <person name="Hutchinson M.I."/>
            <person name="Powell A.J."/>
            <person name="Barry K."/>
            <person name="Miller A.N."/>
            <person name="Grigoriev I.V."/>
            <person name="Debuchy R."/>
            <person name="Gladieux P."/>
            <person name="Thoren M.H."/>
            <person name="Johannesson H."/>
        </authorList>
    </citation>
    <scope>NUCLEOTIDE SEQUENCE</scope>
    <source>
        <strain evidence="5">SMH2392-1A</strain>
    </source>
</reference>